<keyword evidence="5 8" id="KW-1133">Transmembrane helix</keyword>
<dbReference type="NCBIfam" id="NF003477">
    <property type="entry name" value="PRK05122.1"/>
    <property type="match status" value="1"/>
</dbReference>
<dbReference type="OrthoDB" id="322544at2"/>
<evidence type="ECO:0000256" key="2">
    <source>
        <dbReference type="ARBA" id="ARBA00022448"/>
    </source>
</evidence>
<evidence type="ECO:0000256" key="3">
    <source>
        <dbReference type="ARBA" id="ARBA00022475"/>
    </source>
</evidence>
<dbReference type="Pfam" id="PF07690">
    <property type="entry name" value="MFS_1"/>
    <property type="match status" value="1"/>
</dbReference>
<evidence type="ECO:0000256" key="8">
    <source>
        <dbReference type="SAM" id="Phobius"/>
    </source>
</evidence>
<dbReference type="InterPro" id="IPR036259">
    <property type="entry name" value="MFS_trans_sf"/>
</dbReference>
<evidence type="ECO:0000313" key="11">
    <source>
        <dbReference type="Proteomes" id="UP000256334"/>
    </source>
</evidence>
<feature type="transmembrane region" description="Helical" evidence="8">
    <location>
        <begin position="51"/>
        <end position="72"/>
    </location>
</feature>
<dbReference type="Proteomes" id="UP000256334">
    <property type="component" value="Unassembled WGS sequence"/>
</dbReference>
<feature type="transmembrane region" description="Helical" evidence="8">
    <location>
        <begin position="282"/>
        <end position="300"/>
    </location>
</feature>
<dbReference type="PANTHER" id="PTHR23517:SF13">
    <property type="entry name" value="MAJOR FACILITATOR SUPERFAMILY MFS_1"/>
    <property type="match status" value="1"/>
</dbReference>
<evidence type="ECO:0000256" key="7">
    <source>
        <dbReference type="SAM" id="MobiDB-lite"/>
    </source>
</evidence>
<feature type="region of interest" description="Disordered" evidence="7">
    <location>
        <begin position="403"/>
        <end position="422"/>
    </location>
</feature>
<feature type="transmembrane region" description="Helical" evidence="8">
    <location>
        <begin position="218"/>
        <end position="245"/>
    </location>
</feature>
<feature type="transmembrane region" description="Helical" evidence="8">
    <location>
        <begin position="84"/>
        <end position="104"/>
    </location>
</feature>
<dbReference type="GO" id="GO:0005886">
    <property type="term" value="C:plasma membrane"/>
    <property type="evidence" value="ECO:0007669"/>
    <property type="project" value="UniProtKB-SubCell"/>
</dbReference>
<dbReference type="EMBL" id="QRDJ01000006">
    <property type="protein sequence ID" value="REC95805.1"/>
    <property type="molecule type" value="Genomic_DNA"/>
</dbReference>
<comment type="caution">
    <text evidence="10">The sequence shown here is derived from an EMBL/GenBank/DDBJ whole genome shotgun (WGS) entry which is preliminary data.</text>
</comment>
<comment type="subcellular location">
    <subcellularLocation>
        <location evidence="1">Cell membrane</location>
        <topology evidence="1">Multi-pass membrane protein</topology>
    </subcellularLocation>
</comment>
<dbReference type="GO" id="GO:0022857">
    <property type="term" value="F:transmembrane transporter activity"/>
    <property type="evidence" value="ECO:0007669"/>
    <property type="project" value="InterPro"/>
</dbReference>
<feature type="transmembrane region" description="Helical" evidence="8">
    <location>
        <begin position="251"/>
        <end position="270"/>
    </location>
</feature>
<sequence length="422" mass="43541">MSSDHSTEAAPAGTNLRIIAIVSSTFVSMLCIGMTLTVLPPWMHGALGFDAVTVGAVISLQFVATLLSRPFSSQMADRLGAKRVVLLGMGGCALNGALILLAALSVQWPLASLVLLILSRLMLGISQGMIGTGSLSWGIGLVGPTLMSKVISWNGIAGFGALAIGAPLGAVLAQNFGVVSVGLFIVLIGALALALARRRPASPIVSGKRVPFARVFRVVAPYGGALALSSVGYGVIATFITLYYAEQQWEHAAWGLSAFGAAFITARVLFADIVNRFGGYRVTLVCFAVEMLGLLALWQASHPGMALLGAVLAGLGVSLIYPALGVVAVAKIASTSRSAALGAYSVFLDAAVGLTGPLAGFIANRAGYSSIFLAAALCSLAGWGLCAALYTISIRRRTRAERQALTEDDEAPPSSSETRSRA</sequence>
<feature type="transmembrane region" description="Helical" evidence="8">
    <location>
        <begin position="18"/>
        <end position="39"/>
    </location>
</feature>
<evidence type="ECO:0000256" key="1">
    <source>
        <dbReference type="ARBA" id="ARBA00004651"/>
    </source>
</evidence>
<dbReference type="PANTHER" id="PTHR23517">
    <property type="entry name" value="RESISTANCE PROTEIN MDTM, PUTATIVE-RELATED-RELATED"/>
    <property type="match status" value="1"/>
</dbReference>
<keyword evidence="3" id="KW-1003">Cell membrane</keyword>
<gene>
    <name evidence="10" type="ORF">C8D72_0470</name>
</gene>
<feature type="transmembrane region" description="Helical" evidence="8">
    <location>
        <begin position="151"/>
        <end position="170"/>
    </location>
</feature>
<evidence type="ECO:0000256" key="5">
    <source>
        <dbReference type="ARBA" id="ARBA00022989"/>
    </source>
</evidence>
<dbReference type="InterPro" id="IPR011701">
    <property type="entry name" value="MFS"/>
</dbReference>
<dbReference type="CDD" id="cd17489">
    <property type="entry name" value="MFS_YfcJ_like"/>
    <property type="match status" value="1"/>
</dbReference>
<feature type="transmembrane region" description="Helical" evidence="8">
    <location>
        <begin position="176"/>
        <end position="197"/>
    </location>
</feature>
<keyword evidence="4 8" id="KW-0812">Transmembrane</keyword>
<evidence type="ECO:0000256" key="4">
    <source>
        <dbReference type="ARBA" id="ARBA00022692"/>
    </source>
</evidence>
<keyword evidence="6 8" id="KW-0472">Membrane</keyword>
<dbReference type="PROSITE" id="PS50850">
    <property type="entry name" value="MFS"/>
    <property type="match status" value="1"/>
</dbReference>
<dbReference type="Gene3D" id="1.20.1250.20">
    <property type="entry name" value="MFS general substrate transporter like domains"/>
    <property type="match status" value="1"/>
</dbReference>
<evidence type="ECO:0000256" key="6">
    <source>
        <dbReference type="ARBA" id="ARBA00023136"/>
    </source>
</evidence>
<reference evidence="10 11" key="1">
    <citation type="submission" date="2018-07" db="EMBL/GenBank/DDBJ databases">
        <title>Genomic Encyclopedia of Type Strains, Phase IV (KMG-IV): sequencing the most valuable type-strain genomes for metagenomic binning, comparative biology and taxonomic classification.</title>
        <authorList>
            <person name="Goeker M."/>
        </authorList>
    </citation>
    <scope>NUCLEOTIDE SEQUENCE [LARGE SCALE GENOMIC DNA]</scope>
    <source>
        <strain evidence="10 11">DSM 14324</strain>
    </source>
</reference>
<dbReference type="InterPro" id="IPR050171">
    <property type="entry name" value="MFS_Transporters"/>
</dbReference>
<evidence type="ECO:0000259" key="9">
    <source>
        <dbReference type="PROSITE" id="PS50850"/>
    </source>
</evidence>
<proteinExistence type="predicted"/>
<organism evidence="10 11">
    <name type="scientific">Kushneria indalinina DSM 14324</name>
    <dbReference type="NCBI Taxonomy" id="1122140"/>
    <lineage>
        <taxon>Bacteria</taxon>
        <taxon>Pseudomonadati</taxon>
        <taxon>Pseudomonadota</taxon>
        <taxon>Gammaproteobacteria</taxon>
        <taxon>Oceanospirillales</taxon>
        <taxon>Halomonadaceae</taxon>
        <taxon>Kushneria</taxon>
    </lineage>
</organism>
<feature type="transmembrane region" description="Helical" evidence="8">
    <location>
        <begin position="341"/>
        <end position="362"/>
    </location>
</feature>
<accession>A0A3D9DYQ9</accession>
<dbReference type="AlphaFoldDB" id="A0A3D9DYQ9"/>
<evidence type="ECO:0000313" key="10">
    <source>
        <dbReference type="EMBL" id="REC95805.1"/>
    </source>
</evidence>
<dbReference type="InterPro" id="IPR020846">
    <property type="entry name" value="MFS_dom"/>
</dbReference>
<name>A0A3D9DYQ9_9GAMM</name>
<protein>
    <submittedName>
        <fullName evidence="10">Putative MFS family arabinose efflux permease</fullName>
    </submittedName>
</protein>
<feature type="transmembrane region" description="Helical" evidence="8">
    <location>
        <begin position="306"/>
        <end position="329"/>
    </location>
</feature>
<dbReference type="RefSeq" id="WP_115852786.1">
    <property type="nucleotide sequence ID" value="NZ_QRDJ01000006.1"/>
</dbReference>
<keyword evidence="2" id="KW-0813">Transport</keyword>
<feature type="compositionally biased region" description="Polar residues" evidence="7">
    <location>
        <begin position="413"/>
        <end position="422"/>
    </location>
</feature>
<dbReference type="SUPFAM" id="SSF103473">
    <property type="entry name" value="MFS general substrate transporter"/>
    <property type="match status" value="1"/>
</dbReference>
<feature type="transmembrane region" description="Helical" evidence="8">
    <location>
        <begin position="368"/>
        <end position="392"/>
    </location>
</feature>
<keyword evidence="11" id="KW-1185">Reference proteome</keyword>
<feature type="domain" description="Major facilitator superfamily (MFS) profile" evidence="9">
    <location>
        <begin position="17"/>
        <end position="399"/>
    </location>
</feature>